<name>A0A0F9NNQ4_9ZZZZ</name>
<dbReference type="Gene3D" id="3.40.50.720">
    <property type="entry name" value="NAD(P)-binding Rossmann-like Domain"/>
    <property type="match status" value="1"/>
</dbReference>
<dbReference type="Gene3D" id="3.90.25.10">
    <property type="entry name" value="UDP-galactose 4-epimerase, domain 1"/>
    <property type="match status" value="1"/>
</dbReference>
<dbReference type="InterPro" id="IPR008030">
    <property type="entry name" value="NmrA-like"/>
</dbReference>
<dbReference type="InterPro" id="IPR051604">
    <property type="entry name" value="Ergot_Alk_Oxidoreductase"/>
</dbReference>
<dbReference type="EMBL" id="LAZR01003177">
    <property type="protein sequence ID" value="KKN21125.1"/>
    <property type="molecule type" value="Genomic_DNA"/>
</dbReference>
<proteinExistence type="predicted"/>
<feature type="domain" description="NmrA-like" evidence="1">
    <location>
        <begin position="2"/>
        <end position="261"/>
    </location>
</feature>
<gene>
    <name evidence="2" type="ORF">LCGC14_0928570</name>
</gene>
<dbReference type="AlphaFoldDB" id="A0A0F9NNQ4"/>
<dbReference type="Pfam" id="PF05368">
    <property type="entry name" value="NmrA"/>
    <property type="match status" value="1"/>
</dbReference>
<reference evidence="2" key="1">
    <citation type="journal article" date="2015" name="Nature">
        <title>Complex archaea that bridge the gap between prokaryotes and eukaryotes.</title>
        <authorList>
            <person name="Spang A."/>
            <person name="Saw J.H."/>
            <person name="Jorgensen S.L."/>
            <person name="Zaremba-Niedzwiedzka K."/>
            <person name="Martijn J."/>
            <person name="Lind A.E."/>
            <person name="van Eijk R."/>
            <person name="Schleper C."/>
            <person name="Guy L."/>
            <person name="Ettema T.J."/>
        </authorList>
    </citation>
    <scope>NUCLEOTIDE SEQUENCE</scope>
</reference>
<dbReference type="PANTHER" id="PTHR43162:SF1">
    <property type="entry name" value="PRESTALK A DIFFERENTIATION PROTEIN A"/>
    <property type="match status" value="1"/>
</dbReference>
<dbReference type="PANTHER" id="PTHR43162">
    <property type="match status" value="1"/>
</dbReference>
<evidence type="ECO:0000313" key="2">
    <source>
        <dbReference type="EMBL" id="KKN21125.1"/>
    </source>
</evidence>
<comment type="caution">
    <text evidence="2">The sequence shown here is derived from an EMBL/GenBank/DDBJ whole genome shotgun (WGS) entry which is preliminary data.</text>
</comment>
<organism evidence="2">
    <name type="scientific">marine sediment metagenome</name>
    <dbReference type="NCBI Taxonomy" id="412755"/>
    <lineage>
        <taxon>unclassified sequences</taxon>
        <taxon>metagenomes</taxon>
        <taxon>ecological metagenomes</taxon>
    </lineage>
</organism>
<sequence>MKITITGSLGHIGKPLTKLLIKENHEVKVISSSEERKKDIIALGATPAIGSLEDVDFLKAHFKDADAVFTMVPPNNYFDLNLDLIAYYKRLGDNYVQSIAGSAIKRVVNLSTFGAHLEQGNGILKGAYHVEHILNNLPSEISLTHMRPTSFYYNLYGYINTIKSDNAIYANYGRQTIPWVAPEDIAQAVAEELNDTSSFSKVRYVVSEELTGDQTAAILGKAIGKPDVKWQIVDDKAVSNALKSIGMNPQIADGLTEMYAALASGLLQEDFNENKPSTFGNKKLEDFAEEFAHKFHNNN</sequence>
<dbReference type="InterPro" id="IPR036291">
    <property type="entry name" value="NAD(P)-bd_dom_sf"/>
</dbReference>
<dbReference type="SUPFAM" id="SSF51735">
    <property type="entry name" value="NAD(P)-binding Rossmann-fold domains"/>
    <property type="match status" value="1"/>
</dbReference>
<protein>
    <recommendedName>
        <fullName evidence="1">NmrA-like domain-containing protein</fullName>
    </recommendedName>
</protein>
<evidence type="ECO:0000259" key="1">
    <source>
        <dbReference type="Pfam" id="PF05368"/>
    </source>
</evidence>
<accession>A0A0F9NNQ4</accession>